<organism evidence="1">
    <name type="scientific">Sesamum radiatum</name>
    <name type="common">Black benniseed</name>
    <dbReference type="NCBI Taxonomy" id="300843"/>
    <lineage>
        <taxon>Eukaryota</taxon>
        <taxon>Viridiplantae</taxon>
        <taxon>Streptophyta</taxon>
        <taxon>Embryophyta</taxon>
        <taxon>Tracheophyta</taxon>
        <taxon>Spermatophyta</taxon>
        <taxon>Magnoliopsida</taxon>
        <taxon>eudicotyledons</taxon>
        <taxon>Gunneridae</taxon>
        <taxon>Pentapetalae</taxon>
        <taxon>asterids</taxon>
        <taxon>lamiids</taxon>
        <taxon>Lamiales</taxon>
        <taxon>Pedaliaceae</taxon>
        <taxon>Sesamum</taxon>
    </lineage>
</organism>
<dbReference type="AlphaFoldDB" id="A0AAW2KSU1"/>
<proteinExistence type="predicted"/>
<dbReference type="EMBL" id="JACGWJ010000027">
    <property type="protein sequence ID" value="KAL0309291.1"/>
    <property type="molecule type" value="Genomic_DNA"/>
</dbReference>
<gene>
    <name evidence="1" type="ORF">Sradi_5871400</name>
</gene>
<name>A0AAW2KSU1_SESRA</name>
<comment type="caution">
    <text evidence="1">The sequence shown here is derived from an EMBL/GenBank/DDBJ whole genome shotgun (WGS) entry which is preliminary data.</text>
</comment>
<reference evidence="1" key="1">
    <citation type="submission" date="2020-06" db="EMBL/GenBank/DDBJ databases">
        <authorList>
            <person name="Li T."/>
            <person name="Hu X."/>
            <person name="Zhang T."/>
            <person name="Song X."/>
            <person name="Zhang H."/>
            <person name="Dai N."/>
            <person name="Sheng W."/>
            <person name="Hou X."/>
            <person name="Wei L."/>
        </authorList>
    </citation>
    <scope>NUCLEOTIDE SEQUENCE</scope>
    <source>
        <strain evidence="1">G02</strain>
        <tissue evidence="1">Leaf</tissue>
    </source>
</reference>
<protein>
    <submittedName>
        <fullName evidence="1">Uncharacterized protein</fullName>
    </submittedName>
</protein>
<accession>A0AAW2KSU1</accession>
<evidence type="ECO:0000313" key="1">
    <source>
        <dbReference type="EMBL" id="KAL0309291.1"/>
    </source>
</evidence>
<sequence>MSTSKRVTTRAGASTATCFDIATETICWIAPDKAGDNSFVEVSEEVLHRGGSAMVPAAIGAGALVPMELGDPSPTEVGVSR</sequence>
<reference evidence="1" key="2">
    <citation type="journal article" date="2024" name="Plant">
        <title>Genomic evolution and insights into agronomic trait innovations of Sesamum species.</title>
        <authorList>
            <person name="Miao H."/>
            <person name="Wang L."/>
            <person name="Qu L."/>
            <person name="Liu H."/>
            <person name="Sun Y."/>
            <person name="Le M."/>
            <person name="Wang Q."/>
            <person name="Wei S."/>
            <person name="Zheng Y."/>
            <person name="Lin W."/>
            <person name="Duan Y."/>
            <person name="Cao H."/>
            <person name="Xiong S."/>
            <person name="Wang X."/>
            <person name="Wei L."/>
            <person name="Li C."/>
            <person name="Ma Q."/>
            <person name="Ju M."/>
            <person name="Zhao R."/>
            <person name="Li G."/>
            <person name="Mu C."/>
            <person name="Tian Q."/>
            <person name="Mei H."/>
            <person name="Zhang T."/>
            <person name="Gao T."/>
            <person name="Zhang H."/>
        </authorList>
    </citation>
    <scope>NUCLEOTIDE SEQUENCE</scope>
    <source>
        <strain evidence="1">G02</strain>
    </source>
</reference>